<feature type="compositionally biased region" description="Polar residues" evidence="1">
    <location>
        <begin position="219"/>
        <end position="237"/>
    </location>
</feature>
<dbReference type="EMBL" id="JASBNA010000001">
    <property type="protein sequence ID" value="KAK7696543.1"/>
    <property type="molecule type" value="Genomic_DNA"/>
</dbReference>
<dbReference type="Proteomes" id="UP001385951">
    <property type="component" value="Unassembled WGS sequence"/>
</dbReference>
<comment type="caution">
    <text evidence="2">The sequence shown here is derived from an EMBL/GenBank/DDBJ whole genome shotgun (WGS) entry which is preliminary data.</text>
</comment>
<organism evidence="2 3">
    <name type="scientific">Cerrena zonata</name>
    <dbReference type="NCBI Taxonomy" id="2478898"/>
    <lineage>
        <taxon>Eukaryota</taxon>
        <taxon>Fungi</taxon>
        <taxon>Dikarya</taxon>
        <taxon>Basidiomycota</taxon>
        <taxon>Agaricomycotina</taxon>
        <taxon>Agaricomycetes</taxon>
        <taxon>Polyporales</taxon>
        <taxon>Cerrenaceae</taxon>
        <taxon>Cerrena</taxon>
    </lineage>
</organism>
<accession>A0AAW0GZ62</accession>
<evidence type="ECO:0000313" key="3">
    <source>
        <dbReference type="Proteomes" id="UP001385951"/>
    </source>
</evidence>
<name>A0AAW0GZ62_9APHY</name>
<evidence type="ECO:0000256" key="1">
    <source>
        <dbReference type="SAM" id="MobiDB-lite"/>
    </source>
</evidence>
<reference evidence="2 3" key="1">
    <citation type="submission" date="2022-09" db="EMBL/GenBank/DDBJ databases">
        <authorList>
            <person name="Palmer J.M."/>
        </authorList>
    </citation>
    <scope>NUCLEOTIDE SEQUENCE [LARGE SCALE GENOMIC DNA]</scope>
    <source>
        <strain evidence="2 3">DSM 7382</strain>
    </source>
</reference>
<gene>
    <name evidence="2" type="ORF">QCA50_001201</name>
</gene>
<dbReference type="AlphaFoldDB" id="A0AAW0GZ62"/>
<protein>
    <submittedName>
        <fullName evidence="2">Uncharacterized protein</fullName>
    </submittedName>
</protein>
<feature type="region of interest" description="Disordered" evidence="1">
    <location>
        <begin position="219"/>
        <end position="238"/>
    </location>
</feature>
<evidence type="ECO:0000313" key="2">
    <source>
        <dbReference type="EMBL" id="KAK7696543.1"/>
    </source>
</evidence>
<keyword evidence="3" id="KW-1185">Reference proteome</keyword>
<sequence length="318" mass="34564">MSFASRRLSYQPRDNKASVSFTISRSESYQHSTKYQPKPYFGETHHTHSNGASPWPIEEQSHEYDAMIDDICTRVCDPSLPKETPNLSADHLFSTSSAFAETPSLVGQSFDSDTSGSLLPTTQTSTSYDFSAYRNSLLPHEQNVGLGIQGLFKEDGSCFNGSGVLSYRDCVSTSSDSLEPDEGYRGFEEQAAGSVGWWGWSTGQGAVFDSTAYASASSTEKQGSYNGPANSISSGGQFTRRHRRSESYFGNNTINSRVEAEVTLVDMKIPARGVQTRLSATKSRNTTRLGRSTVITPTLPTEDDVFYSNGGQFGAGSA</sequence>
<proteinExistence type="predicted"/>